<name>A0ABV5KAC3_9ACTN</name>
<comment type="caution">
    <text evidence="2">The sequence shown here is derived from an EMBL/GenBank/DDBJ whole genome shotgun (WGS) entry which is preliminary data.</text>
</comment>
<evidence type="ECO:0000313" key="2">
    <source>
        <dbReference type="EMBL" id="MFB9313596.1"/>
    </source>
</evidence>
<protein>
    <submittedName>
        <fullName evidence="2">DUF4307 domain-containing protein</fullName>
    </submittedName>
</protein>
<evidence type="ECO:0000256" key="1">
    <source>
        <dbReference type="SAM" id="Phobius"/>
    </source>
</evidence>
<keyword evidence="3" id="KW-1185">Reference proteome</keyword>
<dbReference type="Proteomes" id="UP001589750">
    <property type="component" value="Unassembled WGS sequence"/>
</dbReference>
<sequence>MTTTDLAARYGAPAPWRTRVLLGAIAVVVLGFGGWLGWATLLQANPDVASGDLTFTIVDDGTAVARFTVDLSDDTVEATCTVKAYAEDHSLVGSASFRPEPGPGDVVEQVVRTERRATSVELVGCTAPGQNRPR</sequence>
<keyword evidence="1" id="KW-0812">Transmembrane</keyword>
<gene>
    <name evidence="2" type="ORF">ACFFRI_11135</name>
</gene>
<proteinExistence type="predicted"/>
<keyword evidence="1" id="KW-1133">Transmembrane helix</keyword>
<dbReference type="InterPro" id="IPR025443">
    <property type="entry name" value="DUF4307"/>
</dbReference>
<dbReference type="RefSeq" id="WP_140007798.1">
    <property type="nucleotide sequence ID" value="NZ_JBHMDG010000012.1"/>
</dbReference>
<keyword evidence="1" id="KW-0472">Membrane</keyword>
<accession>A0ABV5KAC3</accession>
<reference evidence="2 3" key="1">
    <citation type="submission" date="2024-09" db="EMBL/GenBank/DDBJ databases">
        <authorList>
            <person name="Sun Q."/>
            <person name="Mori K."/>
        </authorList>
    </citation>
    <scope>NUCLEOTIDE SEQUENCE [LARGE SCALE GENOMIC DNA]</scope>
    <source>
        <strain evidence="2 3">JCM 9626</strain>
    </source>
</reference>
<dbReference type="Pfam" id="PF14155">
    <property type="entry name" value="DUF4307"/>
    <property type="match status" value="1"/>
</dbReference>
<organism evidence="2 3">
    <name type="scientific">Nocardioides plantarum</name>
    <dbReference type="NCBI Taxonomy" id="29299"/>
    <lineage>
        <taxon>Bacteria</taxon>
        <taxon>Bacillati</taxon>
        <taxon>Actinomycetota</taxon>
        <taxon>Actinomycetes</taxon>
        <taxon>Propionibacteriales</taxon>
        <taxon>Nocardioidaceae</taxon>
        <taxon>Nocardioides</taxon>
    </lineage>
</organism>
<feature type="transmembrane region" description="Helical" evidence="1">
    <location>
        <begin position="20"/>
        <end position="38"/>
    </location>
</feature>
<evidence type="ECO:0000313" key="3">
    <source>
        <dbReference type="Proteomes" id="UP001589750"/>
    </source>
</evidence>
<dbReference type="EMBL" id="JBHMDG010000012">
    <property type="protein sequence ID" value="MFB9313596.1"/>
    <property type="molecule type" value="Genomic_DNA"/>
</dbReference>